<dbReference type="InterPro" id="IPR011990">
    <property type="entry name" value="TPR-like_helical_dom_sf"/>
</dbReference>
<name>A0A1X2GJ05_9FUNG</name>
<dbReference type="EMBL" id="MCGT01000012">
    <property type="protein sequence ID" value="ORX55018.1"/>
    <property type="molecule type" value="Genomic_DNA"/>
</dbReference>
<sequence>MAEPWSSIQLPTMQMIEFAMVRKIVAEKEAAQDYKGAVPFLSKLAQLVDNAMAPADDQQRVAHCLCQADCHFKLGYAFQRTGNYIQAEASLTMTMRLVEKLIKQQQATEASRQRLVATYDLLIECYHMMGKYHLERGMMDRKQKLQAAQLGQA</sequence>
<dbReference type="OrthoDB" id="2244108at2759"/>
<dbReference type="Proteomes" id="UP000242146">
    <property type="component" value="Unassembled WGS sequence"/>
</dbReference>
<comment type="caution">
    <text evidence="1">The sequence shown here is derived from an EMBL/GenBank/DDBJ whole genome shotgun (WGS) entry which is preliminary data.</text>
</comment>
<gene>
    <name evidence="1" type="ORF">DM01DRAFT_1335309</name>
</gene>
<organism evidence="1 2">
    <name type="scientific">Hesseltinella vesiculosa</name>
    <dbReference type="NCBI Taxonomy" id="101127"/>
    <lineage>
        <taxon>Eukaryota</taxon>
        <taxon>Fungi</taxon>
        <taxon>Fungi incertae sedis</taxon>
        <taxon>Mucoromycota</taxon>
        <taxon>Mucoromycotina</taxon>
        <taxon>Mucoromycetes</taxon>
        <taxon>Mucorales</taxon>
        <taxon>Cunninghamellaceae</taxon>
        <taxon>Hesseltinella</taxon>
    </lineage>
</organism>
<dbReference type="Gene3D" id="1.25.40.10">
    <property type="entry name" value="Tetratricopeptide repeat domain"/>
    <property type="match status" value="1"/>
</dbReference>
<reference evidence="1 2" key="1">
    <citation type="submission" date="2016-07" db="EMBL/GenBank/DDBJ databases">
        <title>Pervasive Adenine N6-methylation of Active Genes in Fungi.</title>
        <authorList>
            <consortium name="DOE Joint Genome Institute"/>
            <person name="Mondo S.J."/>
            <person name="Dannebaum R.O."/>
            <person name="Kuo R.C."/>
            <person name="Labutti K."/>
            <person name="Haridas S."/>
            <person name="Kuo A."/>
            <person name="Salamov A."/>
            <person name="Ahrendt S.R."/>
            <person name="Lipzen A."/>
            <person name="Sullivan W."/>
            <person name="Andreopoulos W.B."/>
            <person name="Clum A."/>
            <person name="Lindquist E."/>
            <person name="Daum C."/>
            <person name="Ramamoorthy G.K."/>
            <person name="Gryganskyi A."/>
            <person name="Culley D."/>
            <person name="Magnuson J.K."/>
            <person name="James T.Y."/>
            <person name="O'Malley M.A."/>
            <person name="Stajich J.E."/>
            <person name="Spatafora J.W."/>
            <person name="Visel A."/>
            <person name="Grigoriev I.V."/>
        </authorList>
    </citation>
    <scope>NUCLEOTIDE SEQUENCE [LARGE SCALE GENOMIC DNA]</scope>
    <source>
        <strain evidence="1 2">NRRL 3301</strain>
    </source>
</reference>
<dbReference type="AlphaFoldDB" id="A0A1X2GJ05"/>
<accession>A0A1X2GJ05</accession>
<proteinExistence type="predicted"/>
<keyword evidence="2" id="KW-1185">Reference proteome</keyword>
<protein>
    <submittedName>
        <fullName evidence="1">Uncharacterized protein</fullName>
    </submittedName>
</protein>
<evidence type="ECO:0000313" key="1">
    <source>
        <dbReference type="EMBL" id="ORX55018.1"/>
    </source>
</evidence>
<dbReference type="SUPFAM" id="SSF48452">
    <property type="entry name" value="TPR-like"/>
    <property type="match status" value="1"/>
</dbReference>
<evidence type="ECO:0000313" key="2">
    <source>
        <dbReference type="Proteomes" id="UP000242146"/>
    </source>
</evidence>